<name>A0A1I3CUN6_9PSED</name>
<proteinExistence type="predicted"/>
<dbReference type="PANTHER" id="PTHR22916:SF3">
    <property type="entry name" value="UDP-GLCNAC:BETAGAL BETA-1,3-N-ACETYLGLUCOSAMINYLTRANSFERASE-LIKE PROTEIN 1"/>
    <property type="match status" value="1"/>
</dbReference>
<keyword evidence="1" id="KW-1003">Cell membrane</keyword>
<dbReference type="STRING" id="425504.SAMN05216206_0234"/>
<protein>
    <submittedName>
        <fullName evidence="3">Glycosyl transferase family 2</fullName>
    </submittedName>
</protein>
<dbReference type="InterPro" id="IPR001173">
    <property type="entry name" value="Glyco_trans_2-like"/>
</dbReference>
<dbReference type="Gene3D" id="3.90.550.10">
    <property type="entry name" value="Spore Coat Polysaccharide Biosynthesis Protein SpsA, Chain A"/>
    <property type="match status" value="1"/>
</dbReference>
<dbReference type="EMBL" id="FOQL01000001">
    <property type="protein sequence ID" value="SFH77969.1"/>
    <property type="molecule type" value="Genomic_DNA"/>
</dbReference>
<feature type="domain" description="Glycosyltransferase 2-like" evidence="2">
    <location>
        <begin position="4"/>
        <end position="129"/>
    </location>
</feature>
<dbReference type="OrthoDB" id="396512at2"/>
<evidence type="ECO:0000259" key="2">
    <source>
        <dbReference type="Pfam" id="PF00535"/>
    </source>
</evidence>
<sequence length="256" mass="29023">MKISIVTVAYNSAATIRDTIESVIRQTHPEIEYIVVDGASKDGTMAIVEEYRNRIAKIVSEPDKGLYDAMNKGIAMATGDVIGILNSDDFFETDHALATVARIFELNSEAQLAFGDIVFVNDDDLSTVTRYYSAAHFRPWKLRFGWMPPHPATYVRRQAYAHVGEYSMQYRISADYDMFIRLLLVCKMPWVRIDEVLVRMRAGGVSTRGLRSSIRLNTEIVQACRRNGIYTNMPMVLSKLPFKLLEYIKRPGSAAH</sequence>
<accession>A0A1I3CUN6</accession>
<dbReference type="AlphaFoldDB" id="A0A1I3CUN6"/>
<reference evidence="4" key="1">
    <citation type="submission" date="2016-10" db="EMBL/GenBank/DDBJ databases">
        <authorList>
            <person name="Varghese N."/>
            <person name="Submissions S."/>
        </authorList>
    </citation>
    <scope>NUCLEOTIDE SEQUENCE [LARGE SCALE GENOMIC DNA]</scope>
    <source>
        <strain evidence="4">LMG 24016</strain>
    </source>
</reference>
<dbReference type="SUPFAM" id="SSF53448">
    <property type="entry name" value="Nucleotide-diphospho-sugar transferases"/>
    <property type="match status" value="1"/>
</dbReference>
<organism evidence="3 4">
    <name type="scientific">Pseudomonas guineae</name>
    <dbReference type="NCBI Taxonomy" id="425504"/>
    <lineage>
        <taxon>Bacteria</taxon>
        <taxon>Pseudomonadati</taxon>
        <taxon>Pseudomonadota</taxon>
        <taxon>Gammaproteobacteria</taxon>
        <taxon>Pseudomonadales</taxon>
        <taxon>Pseudomonadaceae</taxon>
        <taxon>Pseudomonas</taxon>
    </lineage>
</organism>
<dbReference type="InterPro" id="IPR029044">
    <property type="entry name" value="Nucleotide-diphossugar_trans"/>
</dbReference>
<dbReference type="Proteomes" id="UP000243606">
    <property type="component" value="Unassembled WGS sequence"/>
</dbReference>
<keyword evidence="3" id="KW-0808">Transferase</keyword>
<dbReference type="GO" id="GO:0016758">
    <property type="term" value="F:hexosyltransferase activity"/>
    <property type="evidence" value="ECO:0007669"/>
    <property type="project" value="UniProtKB-ARBA"/>
</dbReference>
<keyword evidence="1" id="KW-0997">Cell inner membrane</keyword>
<dbReference type="PANTHER" id="PTHR22916">
    <property type="entry name" value="GLYCOSYLTRANSFERASE"/>
    <property type="match status" value="1"/>
</dbReference>
<dbReference type="Pfam" id="PF00535">
    <property type="entry name" value="Glycos_transf_2"/>
    <property type="match status" value="1"/>
</dbReference>
<keyword evidence="4" id="KW-1185">Reference proteome</keyword>
<evidence type="ECO:0000313" key="3">
    <source>
        <dbReference type="EMBL" id="SFH77969.1"/>
    </source>
</evidence>
<gene>
    <name evidence="3" type="ORF">SAMN05216206_0234</name>
</gene>
<dbReference type="CDD" id="cd06433">
    <property type="entry name" value="GT_2_WfgS_like"/>
    <property type="match status" value="1"/>
</dbReference>
<dbReference type="RefSeq" id="WP_090238403.1">
    <property type="nucleotide sequence ID" value="NZ_FOQL01000001.1"/>
</dbReference>
<evidence type="ECO:0000256" key="1">
    <source>
        <dbReference type="ARBA" id="ARBA00022519"/>
    </source>
</evidence>
<keyword evidence="1" id="KW-0472">Membrane</keyword>
<evidence type="ECO:0000313" key="4">
    <source>
        <dbReference type="Proteomes" id="UP000243606"/>
    </source>
</evidence>